<name>A0AC61S596_9BACT</name>
<keyword evidence="2" id="KW-1185">Reference proteome</keyword>
<organism evidence="1 2">
    <name type="scientific">Muribaculum caecicola</name>
    <dbReference type="NCBI Taxonomy" id="3038144"/>
    <lineage>
        <taxon>Bacteria</taxon>
        <taxon>Pseudomonadati</taxon>
        <taxon>Bacteroidota</taxon>
        <taxon>Bacteroidia</taxon>
        <taxon>Bacteroidales</taxon>
        <taxon>Muribaculaceae</taxon>
        <taxon>Muribaculum</taxon>
    </lineage>
</organism>
<accession>A0AC61S596</accession>
<comment type="caution">
    <text evidence="1">The sequence shown here is derived from an EMBL/GenBank/DDBJ whole genome shotgun (WGS) entry which is preliminary data.</text>
</comment>
<sequence>MNATATEKLQFRNVDIHSIPILRKYLSMATSRTCDYTLAGIYMWAGYFHYKYAIAADTLFIKGVAENNLQLPAFSLPIGRLPLNESIRILREYCYERNKTLTLSAVPADIIQPLYEIGNITTQELTDWADYLYNAADLATLKGKPYNKKRNHINRFCSDNPGWQMEVITQRNIQEITDFYKTYGQPAVDSCYVTAVVEHDQTMRVLQNYFSLGFEGVALRTPSHGIVAFAIGECCRDTLFVHIEKMRHDVSGAGETINKLFAEHMLKLHDITFINREEDVGDPGLRAAKMSYHPCSILKKYNVTFI</sequence>
<dbReference type="Proteomes" id="UP000305401">
    <property type="component" value="Unassembled WGS sequence"/>
</dbReference>
<dbReference type="EMBL" id="SSTG01000057">
    <property type="protein sequence ID" value="THG51649.1"/>
    <property type="molecule type" value="Genomic_DNA"/>
</dbReference>
<gene>
    <name evidence="1" type="ORF">E5990_05845</name>
</gene>
<evidence type="ECO:0000313" key="1">
    <source>
        <dbReference type="EMBL" id="THG51649.1"/>
    </source>
</evidence>
<protein>
    <submittedName>
        <fullName evidence="1">DUF2156 domain-containing protein</fullName>
    </submittedName>
</protein>
<reference evidence="1" key="1">
    <citation type="submission" date="2019-04" db="EMBL/GenBank/DDBJ databases">
        <title>Microbes associate with the intestines of laboratory mice.</title>
        <authorList>
            <person name="Navarre W."/>
            <person name="Wong E."/>
            <person name="Huang K.C."/>
            <person name="Tropini C."/>
            <person name="Ng K."/>
            <person name="Yu B."/>
        </authorList>
    </citation>
    <scope>NUCLEOTIDE SEQUENCE</scope>
    <source>
        <strain evidence="1">NM86_A22</strain>
    </source>
</reference>
<proteinExistence type="predicted"/>
<evidence type="ECO:0000313" key="2">
    <source>
        <dbReference type="Proteomes" id="UP000305401"/>
    </source>
</evidence>